<accession>A0A813I7W2</accession>
<dbReference type="AlphaFoldDB" id="A0A813I7W2"/>
<evidence type="ECO:0008006" key="3">
    <source>
        <dbReference type="Google" id="ProtNLM"/>
    </source>
</evidence>
<evidence type="ECO:0000313" key="2">
    <source>
        <dbReference type="Proteomes" id="UP000626109"/>
    </source>
</evidence>
<organism evidence="1 2">
    <name type="scientific">Polarella glacialis</name>
    <name type="common">Dinoflagellate</name>
    <dbReference type="NCBI Taxonomy" id="89957"/>
    <lineage>
        <taxon>Eukaryota</taxon>
        <taxon>Sar</taxon>
        <taxon>Alveolata</taxon>
        <taxon>Dinophyceae</taxon>
        <taxon>Suessiales</taxon>
        <taxon>Suessiaceae</taxon>
        <taxon>Polarella</taxon>
    </lineage>
</organism>
<gene>
    <name evidence="1" type="ORF">PGLA2088_LOCUS5465</name>
</gene>
<dbReference type="Proteomes" id="UP000626109">
    <property type="component" value="Unassembled WGS sequence"/>
</dbReference>
<dbReference type="GO" id="GO:0005634">
    <property type="term" value="C:nucleus"/>
    <property type="evidence" value="ECO:0007669"/>
    <property type="project" value="TreeGrafter"/>
</dbReference>
<dbReference type="SUPFAM" id="SSF82199">
    <property type="entry name" value="SET domain"/>
    <property type="match status" value="1"/>
</dbReference>
<evidence type="ECO:0000313" key="1">
    <source>
        <dbReference type="EMBL" id="CAE8647193.1"/>
    </source>
</evidence>
<dbReference type="PANTHER" id="PTHR13271">
    <property type="entry name" value="UNCHARACTERIZED PUTATIVE METHYLTRANSFERASE"/>
    <property type="match status" value="1"/>
</dbReference>
<dbReference type="InterPro" id="IPR050600">
    <property type="entry name" value="SETD3_SETD6_MTase"/>
</dbReference>
<dbReference type="EMBL" id="CAJNNW010005185">
    <property type="protein sequence ID" value="CAE8647193.1"/>
    <property type="molecule type" value="Genomic_DNA"/>
</dbReference>
<name>A0A813I7W2_POLGL</name>
<dbReference type="PANTHER" id="PTHR13271:SF34">
    <property type="entry name" value="N-LYSINE METHYLTRANSFERASE SETD6"/>
    <property type="match status" value="1"/>
</dbReference>
<dbReference type="Gene3D" id="3.90.1410.10">
    <property type="entry name" value="set domain protein methyltransferase, domain 1"/>
    <property type="match status" value="1"/>
</dbReference>
<reference evidence="1" key="1">
    <citation type="submission" date="2021-02" db="EMBL/GenBank/DDBJ databases">
        <authorList>
            <person name="Dougan E. K."/>
            <person name="Rhodes N."/>
            <person name="Thang M."/>
            <person name="Chan C."/>
        </authorList>
    </citation>
    <scope>NUCLEOTIDE SEQUENCE</scope>
</reference>
<comment type="caution">
    <text evidence="1">The sequence shown here is derived from an EMBL/GenBank/DDBJ whole genome shotgun (WGS) entry which is preliminary data.</text>
</comment>
<proteinExistence type="predicted"/>
<dbReference type="GO" id="GO:0016279">
    <property type="term" value="F:protein-lysine N-methyltransferase activity"/>
    <property type="evidence" value="ECO:0007669"/>
    <property type="project" value="TreeGrafter"/>
</dbReference>
<dbReference type="CDD" id="cd10527">
    <property type="entry name" value="SET_LSMT"/>
    <property type="match status" value="1"/>
</dbReference>
<sequence length="397" mass="44979">MFAPPLAMPYFRDRTEQFLLYGSYEFQEFGRYNFWYDRDHQKITGTACNSERESSCGEEVARIDFDAYQAMNQFILCHAFKGPGDKPHIIPVFEFLNHLPELASTLNYEMNDKGDLQAWARRDILPGEEITNSYGRRSNPELLASYGFADPPFAEPFWSVRIFTQALSKKYFPELDSDEMEIDVSLATATLKSLPLADSSQDSADVALRTLREDLGRARKVVPPFLGLVETVADHFLSWYRKDNLIARYREVLDENRRALNASLRERSVWWATGEAAKKFSREAFAETLGGLSVGAAEREAVWQEAAAADLSDPRHLGFWNSTVVRVKMSEYLCALAYKEALQVLRGELEAHEAMSESLDVAAALLRHMPEAEKQKLPTATTTATTTTRRAIAINDT</sequence>
<dbReference type="InterPro" id="IPR046341">
    <property type="entry name" value="SET_dom_sf"/>
</dbReference>
<protein>
    <recommendedName>
        <fullName evidence="3">SET domain-containing protein</fullName>
    </recommendedName>
</protein>